<organism evidence="2">
    <name type="scientific">marine metagenome</name>
    <dbReference type="NCBI Taxonomy" id="408172"/>
    <lineage>
        <taxon>unclassified sequences</taxon>
        <taxon>metagenomes</taxon>
        <taxon>ecological metagenomes</taxon>
    </lineage>
</organism>
<gene>
    <name evidence="2" type="ORF">METZ01_LOCUS333599</name>
</gene>
<proteinExistence type="predicted"/>
<evidence type="ECO:0000313" key="2">
    <source>
        <dbReference type="EMBL" id="SVC80745.1"/>
    </source>
</evidence>
<keyword evidence="1" id="KW-1133">Transmembrane helix</keyword>
<accession>A0A382Q740</accession>
<name>A0A382Q740_9ZZZZ</name>
<feature type="transmembrane region" description="Helical" evidence="1">
    <location>
        <begin position="31"/>
        <end position="63"/>
    </location>
</feature>
<keyword evidence="1" id="KW-0812">Transmembrane</keyword>
<feature type="non-terminal residue" evidence="2">
    <location>
        <position position="69"/>
    </location>
</feature>
<dbReference type="EMBL" id="UINC01112074">
    <property type="protein sequence ID" value="SVC80745.1"/>
    <property type="molecule type" value="Genomic_DNA"/>
</dbReference>
<sequence length="69" mass="7929">MFHNAGPIVQNPLSGPADSDKFWINGFSWDLVWIFSGIWLFPLVLFFENLNPIYAAAVFLFWIGHRISS</sequence>
<protein>
    <submittedName>
        <fullName evidence="2">Uncharacterized protein</fullName>
    </submittedName>
</protein>
<keyword evidence="1" id="KW-0472">Membrane</keyword>
<dbReference type="AlphaFoldDB" id="A0A382Q740"/>
<reference evidence="2" key="1">
    <citation type="submission" date="2018-05" db="EMBL/GenBank/DDBJ databases">
        <authorList>
            <person name="Lanie J.A."/>
            <person name="Ng W.-L."/>
            <person name="Kazmierczak K.M."/>
            <person name="Andrzejewski T.M."/>
            <person name="Davidsen T.M."/>
            <person name="Wayne K.J."/>
            <person name="Tettelin H."/>
            <person name="Glass J.I."/>
            <person name="Rusch D."/>
            <person name="Podicherti R."/>
            <person name="Tsui H.-C.T."/>
            <person name="Winkler M.E."/>
        </authorList>
    </citation>
    <scope>NUCLEOTIDE SEQUENCE</scope>
</reference>
<evidence type="ECO:0000256" key="1">
    <source>
        <dbReference type="SAM" id="Phobius"/>
    </source>
</evidence>